<proteinExistence type="predicted"/>
<gene>
    <name evidence="1" type="ORF">IEO70_19560</name>
</gene>
<organism evidence="1 2">
    <name type="scientific">Peribacillus faecalis</name>
    <dbReference type="NCBI Taxonomy" id="2772559"/>
    <lineage>
        <taxon>Bacteria</taxon>
        <taxon>Bacillati</taxon>
        <taxon>Bacillota</taxon>
        <taxon>Bacilli</taxon>
        <taxon>Bacillales</taxon>
        <taxon>Bacillaceae</taxon>
        <taxon>Peribacillus</taxon>
    </lineage>
</organism>
<keyword evidence="2" id="KW-1185">Reference proteome</keyword>
<sequence length="355" mass="41937">MNKVYKEIFPEVQKQLHHWKREAMLIPDDELREQAIASIEYKDFHCEGGAILAILAEEHKHEAISFIVAYQTISDYLDNLCDRSTSLYDKDFEALHEAMFHSLMQQSETVNYYRFRKEQDDGGYLQKLVEACQSFMRKLNRYDCIESYLQELCTYYADLQVHKHVAVHEREDRLKKWFSVYENQLPNMSWFEFSACSGSTLGIFCLISSALRDDFGEKQAEQIYQGYFPYIQGLHIMLDYFIDQQEDIEGGDLNFCSYYQNREELYSRMEHFVTKAEHYLQQLPHKDFHKLIHSGLLGLYLSDEKVDSQKETKQLAKRMVKLGGAQSRFFYVNAKLYRTIKKLIPGKFAMSGVKF</sequence>
<accession>A0A927HEI9</accession>
<comment type="caution">
    <text evidence="1">The sequence shown here is derived from an EMBL/GenBank/DDBJ whole genome shotgun (WGS) entry which is preliminary data.</text>
</comment>
<evidence type="ECO:0000313" key="1">
    <source>
        <dbReference type="EMBL" id="MBD3110528.1"/>
    </source>
</evidence>
<dbReference type="AlphaFoldDB" id="A0A927HEI9"/>
<dbReference type="RefSeq" id="WP_191000096.1">
    <property type="nucleotide sequence ID" value="NZ_JACXSI010000070.1"/>
</dbReference>
<name>A0A927HEI9_9BACI</name>
<protein>
    <submittedName>
        <fullName evidence="1">Tetraprenyl-beta-curcumene synthase family protein</fullName>
    </submittedName>
</protein>
<dbReference type="Proteomes" id="UP000602076">
    <property type="component" value="Unassembled WGS sequence"/>
</dbReference>
<dbReference type="EMBL" id="JACXSI010000070">
    <property type="protein sequence ID" value="MBD3110528.1"/>
    <property type="molecule type" value="Genomic_DNA"/>
</dbReference>
<dbReference type="InterPro" id="IPR019712">
    <property type="entry name" value="YtpB-like"/>
</dbReference>
<reference evidence="1" key="1">
    <citation type="submission" date="2020-09" db="EMBL/GenBank/DDBJ databases">
        <title>Bacillus faecalis sp. nov., a moderately halophilic bacterium isolated from cow faeces.</title>
        <authorList>
            <person name="Jiang L."/>
            <person name="Lee J."/>
        </authorList>
    </citation>
    <scope>NUCLEOTIDE SEQUENCE</scope>
    <source>
        <strain evidence="1">AGMB 02131</strain>
    </source>
</reference>
<dbReference type="Pfam" id="PF10776">
    <property type="entry name" value="DUF2600"/>
    <property type="match status" value="1"/>
</dbReference>
<evidence type="ECO:0000313" key="2">
    <source>
        <dbReference type="Proteomes" id="UP000602076"/>
    </source>
</evidence>